<dbReference type="AlphaFoldDB" id="A0A6J4V2J1"/>
<name>A0A6J4V2J1_9BACT</name>
<proteinExistence type="predicted"/>
<dbReference type="EMBL" id="CADCWN010000099">
    <property type="protein sequence ID" value="CAA9563623.1"/>
    <property type="molecule type" value="Genomic_DNA"/>
</dbReference>
<reference evidence="1" key="1">
    <citation type="submission" date="2020-02" db="EMBL/GenBank/DDBJ databases">
        <authorList>
            <person name="Meier V. D."/>
        </authorList>
    </citation>
    <scope>NUCLEOTIDE SEQUENCE</scope>
    <source>
        <strain evidence="1">AVDCRST_MAG18</strain>
    </source>
</reference>
<sequence>MGKGAYESGESVFRIRIASALIAQVAHSDRQIAVK</sequence>
<gene>
    <name evidence="1" type="ORF">AVDCRST_MAG18-1286</name>
</gene>
<evidence type="ECO:0000313" key="1">
    <source>
        <dbReference type="EMBL" id="CAA9563623.1"/>
    </source>
</evidence>
<accession>A0A6J4V2J1</accession>
<protein>
    <submittedName>
        <fullName evidence="1">Uncharacterized protein</fullName>
    </submittedName>
</protein>
<organism evidence="1">
    <name type="scientific">uncultured Thermomicrobiales bacterium</name>
    <dbReference type="NCBI Taxonomy" id="1645740"/>
    <lineage>
        <taxon>Bacteria</taxon>
        <taxon>Pseudomonadati</taxon>
        <taxon>Thermomicrobiota</taxon>
        <taxon>Thermomicrobia</taxon>
        <taxon>Thermomicrobiales</taxon>
        <taxon>environmental samples</taxon>
    </lineage>
</organism>